<gene>
    <name evidence="5" type="ORF">EB796_010947</name>
</gene>
<evidence type="ECO:0000313" key="6">
    <source>
        <dbReference type="Proteomes" id="UP000593567"/>
    </source>
</evidence>
<dbReference type="InterPro" id="IPR019734">
    <property type="entry name" value="TPR_rpt"/>
</dbReference>
<evidence type="ECO:0000313" key="5">
    <source>
        <dbReference type="EMBL" id="KAF6030746.1"/>
    </source>
</evidence>
<dbReference type="OrthoDB" id="5951504at2759"/>
<feature type="repeat" description="TPR" evidence="3">
    <location>
        <begin position="375"/>
        <end position="408"/>
    </location>
</feature>
<dbReference type="EMBL" id="VXIV02001675">
    <property type="protein sequence ID" value="KAF6030746.1"/>
    <property type="molecule type" value="Genomic_DNA"/>
</dbReference>
<keyword evidence="1" id="KW-0677">Repeat</keyword>
<evidence type="ECO:0000256" key="1">
    <source>
        <dbReference type="ARBA" id="ARBA00022737"/>
    </source>
</evidence>
<evidence type="ECO:0000256" key="3">
    <source>
        <dbReference type="PROSITE-ProRule" id="PRU00339"/>
    </source>
</evidence>
<evidence type="ECO:0000256" key="4">
    <source>
        <dbReference type="SAM" id="MobiDB-lite"/>
    </source>
</evidence>
<evidence type="ECO:0008006" key="7">
    <source>
        <dbReference type="Google" id="ProtNLM"/>
    </source>
</evidence>
<organism evidence="5 6">
    <name type="scientific">Bugula neritina</name>
    <name type="common">Brown bryozoan</name>
    <name type="synonym">Sertularia neritina</name>
    <dbReference type="NCBI Taxonomy" id="10212"/>
    <lineage>
        <taxon>Eukaryota</taxon>
        <taxon>Metazoa</taxon>
        <taxon>Spiralia</taxon>
        <taxon>Lophotrochozoa</taxon>
        <taxon>Bryozoa</taxon>
        <taxon>Gymnolaemata</taxon>
        <taxon>Cheilostomatida</taxon>
        <taxon>Flustrina</taxon>
        <taxon>Buguloidea</taxon>
        <taxon>Bugulidae</taxon>
        <taxon>Bugula</taxon>
    </lineage>
</organism>
<dbReference type="PANTHER" id="PTHR10098">
    <property type="entry name" value="RAPSYN-RELATED"/>
    <property type="match status" value="1"/>
</dbReference>
<protein>
    <recommendedName>
        <fullName evidence="7">Tetratricopeptide repeat protein 28</fullName>
    </recommendedName>
</protein>
<reference evidence="5" key="1">
    <citation type="submission" date="2020-06" db="EMBL/GenBank/DDBJ databases">
        <title>Draft genome of Bugula neritina, a colonial animal packing powerful symbionts and potential medicines.</title>
        <authorList>
            <person name="Rayko M."/>
        </authorList>
    </citation>
    <scope>NUCLEOTIDE SEQUENCE [LARGE SCALE GENOMIC DNA]</scope>
    <source>
        <strain evidence="5">Kwan_BN1</strain>
    </source>
</reference>
<accession>A0A7J7JZG4</accession>
<dbReference type="PANTHER" id="PTHR10098:SF108">
    <property type="entry name" value="TETRATRICOPEPTIDE REPEAT PROTEIN 28"/>
    <property type="match status" value="1"/>
</dbReference>
<dbReference type="Proteomes" id="UP000593567">
    <property type="component" value="Unassembled WGS sequence"/>
</dbReference>
<dbReference type="PROSITE" id="PS50005">
    <property type="entry name" value="TPR"/>
    <property type="match status" value="1"/>
</dbReference>
<name>A0A7J7JZG4_BUGNE</name>
<keyword evidence="2 3" id="KW-0802">TPR repeat</keyword>
<dbReference type="InterPro" id="IPR011990">
    <property type="entry name" value="TPR-like_helical_dom_sf"/>
</dbReference>
<keyword evidence="6" id="KW-1185">Reference proteome</keyword>
<dbReference type="Gene3D" id="1.25.40.10">
    <property type="entry name" value="Tetratricopeptide repeat domain"/>
    <property type="match status" value="3"/>
</dbReference>
<dbReference type="AlphaFoldDB" id="A0A7J7JZG4"/>
<evidence type="ECO:0000256" key="2">
    <source>
        <dbReference type="ARBA" id="ARBA00022803"/>
    </source>
</evidence>
<feature type="region of interest" description="Disordered" evidence="4">
    <location>
        <begin position="615"/>
        <end position="634"/>
    </location>
</feature>
<proteinExistence type="predicted"/>
<feature type="compositionally biased region" description="Acidic residues" evidence="4">
    <location>
        <begin position="621"/>
        <end position="634"/>
    </location>
</feature>
<dbReference type="SMART" id="SM00028">
    <property type="entry name" value="TPR"/>
    <property type="match status" value="4"/>
</dbReference>
<dbReference type="InterPro" id="IPR013105">
    <property type="entry name" value="TPR_2"/>
</dbReference>
<sequence length="1038" mass="117216">MHPDDPLGPLCKARVQCEMKHYRDCITSSLQSLSMGYGKHKELSTLIVRAVQEILGLSEDFTESLKDMDYYSQLGEVGIVLLAAKQNILVIQILEVALKLQTMQYGVSMRIYLTQGHAFCAVQKYEAALKAYEKCYQMAVSTHDVAHQTKALVNTAALHVSLGKTYKALVVYERLLDMHSRLLSDQEVCEDVWTEEFISVLHMNTSIAYKTVGNIDMALHYAQKYLRNLEQTEDFSGLSLIHKHMGTLYETVCQYSHAISHYNSFLAMAKCSGDSIQIALAYGHLGSVYGQIGLWPISLVYHDRHVCGVFNVLNSLTNADNLAKDLARINEVKKGVVQAYDMYGDTMMRRKDYEEANNLYQLMYKYCERGPLNKSRALYKIGNSHFAMGNSQHALHYYEQALALCDDEFVHLMEDIKQSIDSLKTRIQECLQHHKFLPRELLQKLDNSFQGIQTVLAKLGCDAECLEYTEDSRIFAARLTSKAAVYSRLPLRLDFNALSSIVKSQGATILYYSFLPNSLLIWLLSPEKGLHRFYVKKPQKLTGSVEAELKALLDPWLCSLEKEYSKSVYRCEQRFVQRKLEEQESSALLEKRLKSSILKRGSSWSTAERKNLVGQQTLGGESDESSDVLNTEDDSQNQIERKLYKFLVSPVDDILSKVVKKGNLIIIPDKVIGQVPFSQIRDLKGKHLGDRFNITYLSGLFALKLVSENQVKNLQLEDEVNFLRSQSSLGGYYRYLHASEIQYCEDGETAARSTKDRRKMANPRLDVILSSEVSNKSKLKQPEENLALDNTRKMAGEEAHVTGCLVQLTTSNEPVSRSHPLFQTQNSFYSIGRPISPRCKGKTTKLQSQPEIPQPCYHRSGKKCGQPLPVCKLLRTENLSTLITTSSTVELLFHVALPNVFLNLDVTQEQMLDLTTDVPEYCQVSNKETFAVIGSPSLSSRMMLGVAPVPVPASHASKLMKAELEAVSTILGCEYIFDKQATKEKFLEEASKATVLHIVSQANLDEGYIVMSCNNDKLMGEESISEKYYLVTVEDILR</sequence>
<dbReference type="SUPFAM" id="SSF48452">
    <property type="entry name" value="TPR-like"/>
    <property type="match status" value="2"/>
</dbReference>
<dbReference type="Pfam" id="PF07719">
    <property type="entry name" value="TPR_2"/>
    <property type="match status" value="1"/>
</dbReference>
<comment type="caution">
    <text evidence="5">The sequence shown here is derived from an EMBL/GenBank/DDBJ whole genome shotgun (WGS) entry which is preliminary data.</text>
</comment>